<proteinExistence type="inferred from homology"/>
<dbReference type="InterPro" id="IPR050770">
    <property type="entry name" value="Intradiol_RC_Dioxygenase"/>
</dbReference>
<dbReference type="InterPro" id="IPR015889">
    <property type="entry name" value="Intradiol_dOase_core"/>
</dbReference>
<evidence type="ECO:0000256" key="3">
    <source>
        <dbReference type="ARBA" id="ARBA00023002"/>
    </source>
</evidence>
<evidence type="ECO:0000313" key="5">
    <source>
        <dbReference type="EMBL" id="NNG38327.1"/>
    </source>
</evidence>
<dbReference type="RefSeq" id="WP_171151950.1">
    <property type="nucleotide sequence ID" value="NZ_JABENB010000001.1"/>
</dbReference>
<keyword evidence="2 5" id="KW-0223">Dioxygenase</keyword>
<dbReference type="AlphaFoldDB" id="A0A849AEJ1"/>
<dbReference type="GO" id="GO:0008199">
    <property type="term" value="F:ferric iron binding"/>
    <property type="evidence" value="ECO:0007669"/>
    <property type="project" value="InterPro"/>
</dbReference>
<sequence length="178" mass="19164">MLEPTPAQTVGPFFHNALPTNGGAQLVPPGRPNLVRLHGTVYDGAGSPVPDALVEIRQADRSGIVPQLAGSLHARTAFTGWGRAATDEDGRYEFTTEEPGAVADSAAFFAVAVFARGLLDRLFTRAYLPDARDGLLAQLPAERAATLLTVREVDGSLRFDIRLQGEQETVFLEHRSAR</sequence>
<dbReference type="SUPFAM" id="SSF49482">
    <property type="entry name" value="Aromatic compound dioxygenase"/>
    <property type="match status" value="1"/>
</dbReference>
<organism evidence="5 6">
    <name type="scientific">Flexivirga aerilata</name>
    <dbReference type="NCBI Taxonomy" id="1656889"/>
    <lineage>
        <taxon>Bacteria</taxon>
        <taxon>Bacillati</taxon>
        <taxon>Actinomycetota</taxon>
        <taxon>Actinomycetes</taxon>
        <taxon>Micrococcales</taxon>
        <taxon>Dermacoccaceae</taxon>
        <taxon>Flexivirga</taxon>
    </lineage>
</organism>
<name>A0A849AEJ1_9MICO</name>
<dbReference type="Pfam" id="PF00775">
    <property type="entry name" value="Dioxygenase_C"/>
    <property type="match status" value="1"/>
</dbReference>
<dbReference type="InterPro" id="IPR012786">
    <property type="entry name" value="Protocat_dOase_a"/>
</dbReference>
<comment type="caution">
    <text evidence="5">The sequence shown here is derived from an EMBL/GenBank/DDBJ whole genome shotgun (WGS) entry which is preliminary data.</text>
</comment>
<evidence type="ECO:0000259" key="4">
    <source>
        <dbReference type="Pfam" id="PF00775"/>
    </source>
</evidence>
<dbReference type="InterPro" id="IPR000627">
    <property type="entry name" value="Intradiol_dOase_C"/>
</dbReference>
<dbReference type="PANTHER" id="PTHR33711:SF9">
    <property type="entry name" value="PROTOCATECHUATE 3,4-DIOXYGENASE ALPHA CHAIN"/>
    <property type="match status" value="1"/>
</dbReference>
<evidence type="ECO:0000256" key="1">
    <source>
        <dbReference type="ARBA" id="ARBA00007825"/>
    </source>
</evidence>
<dbReference type="Proteomes" id="UP000557772">
    <property type="component" value="Unassembled WGS sequence"/>
</dbReference>
<reference evidence="5 6" key="1">
    <citation type="submission" date="2020-05" db="EMBL/GenBank/DDBJ databases">
        <title>Flexivirga sp. ID2601S isolated from air conditioner.</title>
        <authorList>
            <person name="Kim D.H."/>
        </authorList>
    </citation>
    <scope>NUCLEOTIDE SEQUENCE [LARGE SCALE GENOMIC DNA]</scope>
    <source>
        <strain evidence="5 6">ID2601S</strain>
    </source>
</reference>
<dbReference type="EMBL" id="JABENB010000001">
    <property type="protein sequence ID" value="NNG38327.1"/>
    <property type="molecule type" value="Genomic_DNA"/>
</dbReference>
<evidence type="ECO:0000256" key="2">
    <source>
        <dbReference type="ARBA" id="ARBA00022964"/>
    </source>
</evidence>
<keyword evidence="3 5" id="KW-0560">Oxidoreductase</keyword>
<gene>
    <name evidence="5" type="primary">pcaG</name>
    <name evidence="5" type="ORF">HJ588_03435</name>
</gene>
<evidence type="ECO:0000313" key="6">
    <source>
        <dbReference type="Proteomes" id="UP000557772"/>
    </source>
</evidence>
<dbReference type="NCBIfam" id="TIGR02423">
    <property type="entry name" value="protocat_alph"/>
    <property type="match status" value="1"/>
</dbReference>
<dbReference type="GO" id="GO:0018578">
    <property type="term" value="F:protocatechuate 3,4-dioxygenase activity"/>
    <property type="evidence" value="ECO:0007669"/>
    <property type="project" value="UniProtKB-EC"/>
</dbReference>
<feature type="domain" description="Intradiol ring-cleavage dioxygenases" evidence="4">
    <location>
        <begin position="35"/>
        <end position="101"/>
    </location>
</feature>
<protein>
    <submittedName>
        <fullName evidence="5">Protocatechuate 3,4-dioxygenase subunit alpha</fullName>
        <ecNumber evidence="5">1.13.11.3</ecNumber>
    </submittedName>
</protein>
<accession>A0A849AEJ1</accession>
<dbReference type="PANTHER" id="PTHR33711">
    <property type="entry name" value="DIOXYGENASE, PUTATIVE (AFU_ORTHOLOGUE AFUA_2G02910)-RELATED"/>
    <property type="match status" value="1"/>
</dbReference>
<comment type="similarity">
    <text evidence="1">Belongs to the intradiol ring-cleavage dioxygenase family.</text>
</comment>
<dbReference type="Gene3D" id="2.60.130.10">
    <property type="entry name" value="Aromatic compound dioxygenase"/>
    <property type="match status" value="1"/>
</dbReference>
<dbReference type="EC" id="1.13.11.3" evidence="5"/>
<keyword evidence="6" id="KW-1185">Reference proteome</keyword>